<dbReference type="STRING" id="758793.BRPE64_CCDS02630"/>
<reference evidence="3 4" key="2">
    <citation type="journal article" date="2018" name="Int. J. Syst. Evol. Microbiol.">
        <title>Burkholderia insecticola sp. nov., a gut symbiotic bacterium of the bean bug Riptortus pedestris.</title>
        <authorList>
            <person name="Takeshita K."/>
            <person name="Tamaki H."/>
            <person name="Ohbayashi T."/>
            <person name="Meng X.-Y."/>
            <person name="Sone T."/>
            <person name="Mitani Y."/>
            <person name="Peeters C."/>
            <person name="Kikuchi Y."/>
            <person name="Vandamme P."/>
        </authorList>
    </citation>
    <scope>NUCLEOTIDE SEQUENCE [LARGE SCALE GENOMIC DNA]</scope>
    <source>
        <strain evidence="3">RPE64</strain>
    </source>
</reference>
<dbReference type="Proteomes" id="UP000013966">
    <property type="component" value="Chromosome 3"/>
</dbReference>
<accession>R4X1V4</accession>
<dbReference type="InterPro" id="IPR022060">
    <property type="entry name" value="DUF3616"/>
</dbReference>
<dbReference type="EMBL" id="AP013060">
    <property type="protein sequence ID" value="BAN26346.1"/>
    <property type="molecule type" value="Genomic_DNA"/>
</dbReference>
<dbReference type="RefSeq" id="WP_016347056.1">
    <property type="nucleotide sequence ID" value="NC_021288.1"/>
</dbReference>
<dbReference type="AlphaFoldDB" id="R4X1V4"/>
<protein>
    <recommendedName>
        <fullName evidence="2">DUF3616 domain-containing protein</fullName>
    </recommendedName>
</protein>
<keyword evidence="4" id="KW-1185">Reference proteome</keyword>
<gene>
    <name evidence="3" type="ORF">BRPE64_CCDS02630</name>
</gene>
<dbReference type="OrthoDB" id="5560405at2"/>
<feature type="domain" description="DUF3616" evidence="2">
    <location>
        <begin position="143"/>
        <end position="272"/>
    </location>
</feature>
<feature type="chain" id="PRO_5004373073" description="DUF3616 domain-containing protein" evidence="1">
    <location>
        <begin position="29"/>
        <end position="335"/>
    </location>
</feature>
<name>R4X1V4_9BURK</name>
<evidence type="ECO:0000313" key="3">
    <source>
        <dbReference type="EMBL" id="BAN26346.1"/>
    </source>
</evidence>
<organism evidence="3 4">
    <name type="scientific">Caballeronia insecticola</name>
    <dbReference type="NCBI Taxonomy" id="758793"/>
    <lineage>
        <taxon>Bacteria</taxon>
        <taxon>Pseudomonadati</taxon>
        <taxon>Pseudomonadota</taxon>
        <taxon>Betaproteobacteria</taxon>
        <taxon>Burkholderiales</taxon>
        <taxon>Burkholderiaceae</taxon>
        <taxon>Caballeronia</taxon>
    </lineage>
</organism>
<proteinExistence type="predicted"/>
<evidence type="ECO:0000313" key="4">
    <source>
        <dbReference type="Proteomes" id="UP000013966"/>
    </source>
</evidence>
<keyword evidence="1" id="KW-0732">Signal</keyword>
<reference evidence="3 4" key="1">
    <citation type="journal article" date="2013" name="Genome Announc.">
        <title>Complete Genome Sequence of Burkholderia sp. Strain RPE64, Bacterial Symbiont of the Bean Bug Riptortus pedestris.</title>
        <authorList>
            <person name="Shibata T.F."/>
            <person name="Maeda T."/>
            <person name="Nikoh N."/>
            <person name="Yamaguchi K."/>
            <person name="Oshima K."/>
            <person name="Hattori M."/>
            <person name="Nishiyama T."/>
            <person name="Hasebe M."/>
            <person name="Fukatsu T."/>
            <person name="Kikuchi Y."/>
            <person name="Shigenobu S."/>
        </authorList>
    </citation>
    <scope>NUCLEOTIDE SEQUENCE [LARGE SCALE GENOMIC DNA]</scope>
</reference>
<feature type="signal peptide" evidence="1">
    <location>
        <begin position="1"/>
        <end position="28"/>
    </location>
</feature>
<evidence type="ECO:0000256" key="1">
    <source>
        <dbReference type="SAM" id="SignalP"/>
    </source>
</evidence>
<dbReference type="Pfam" id="PF12275">
    <property type="entry name" value="DUF3616"/>
    <property type="match status" value="1"/>
</dbReference>
<dbReference type="KEGG" id="buo:BRPE64_CCDS02630"/>
<dbReference type="PATRIC" id="fig|758793.3.peg.4586"/>
<evidence type="ECO:0000259" key="2">
    <source>
        <dbReference type="Pfam" id="PF12275"/>
    </source>
</evidence>
<dbReference type="HOGENOM" id="CLU_064479_1_0_4"/>
<sequence length="335" mass="36429">MNDIQRRISAITTCLAFALAVCAPRAFAEPVSTYRGICNASAGIDLGKGYFVVADDEMNMLFVYRYESPDYVSMIDLRDVLRDGDGKKEADLEGAARIGDRIYWIGSHSRNSEGELRPARHRLFATRIDATSATPTVKPLDAKPYDGLLKALASDKRFATLTDASTRGAEQPGGLNIEGLADTEDGGLLIGFRNPLSAKKQEAFVVKLKNPAAVVEQNAAPVFGDLVRLDLGRRGIRSIERIGAEYFIVAGPFDDGEPGAATSKFAIYKWSGVPGAAPVLWKNISPPDFHAEGLFEIGSAKQLYLLSDDGGGRSNCTRKKKPTDDKTFRGMRIDF</sequence>